<evidence type="ECO:0000313" key="1">
    <source>
        <dbReference type="EMBL" id="KAI6084305.1"/>
    </source>
</evidence>
<dbReference type="Proteomes" id="UP001497680">
    <property type="component" value="Unassembled WGS sequence"/>
</dbReference>
<dbReference type="EMBL" id="MU394339">
    <property type="protein sequence ID" value="KAI6084305.1"/>
    <property type="molecule type" value="Genomic_DNA"/>
</dbReference>
<evidence type="ECO:0000313" key="2">
    <source>
        <dbReference type="Proteomes" id="UP001497680"/>
    </source>
</evidence>
<comment type="caution">
    <text evidence="1">The sequence shown here is derived from an EMBL/GenBank/DDBJ whole genome shotgun (WGS) entry which is preliminary data.</text>
</comment>
<gene>
    <name evidence="1" type="ORF">F4821DRAFT_243141</name>
</gene>
<protein>
    <submittedName>
        <fullName evidence="1">Uncharacterized protein</fullName>
    </submittedName>
</protein>
<proteinExistence type="predicted"/>
<accession>A0ACC0CVJ6</accession>
<reference evidence="1 2" key="1">
    <citation type="journal article" date="2022" name="New Phytol.">
        <title>Ecological generalism drives hyperdiversity of secondary metabolite gene clusters in xylarialean endophytes.</title>
        <authorList>
            <person name="Franco M.E.E."/>
            <person name="Wisecaver J.H."/>
            <person name="Arnold A.E."/>
            <person name="Ju Y.M."/>
            <person name="Slot J.C."/>
            <person name="Ahrendt S."/>
            <person name="Moore L.P."/>
            <person name="Eastman K.E."/>
            <person name="Scott K."/>
            <person name="Konkel Z."/>
            <person name="Mondo S.J."/>
            <person name="Kuo A."/>
            <person name="Hayes R.D."/>
            <person name="Haridas S."/>
            <person name="Andreopoulos B."/>
            <person name="Riley R."/>
            <person name="LaButti K."/>
            <person name="Pangilinan J."/>
            <person name="Lipzen A."/>
            <person name="Amirebrahimi M."/>
            <person name="Yan J."/>
            <person name="Adam C."/>
            <person name="Keymanesh K."/>
            <person name="Ng V."/>
            <person name="Louie K."/>
            <person name="Northen T."/>
            <person name="Drula E."/>
            <person name="Henrissat B."/>
            <person name="Hsieh H.M."/>
            <person name="Youens-Clark K."/>
            <person name="Lutzoni F."/>
            <person name="Miadlikowska J."/>
            <person name="Eastwood D.C."/>
            <person name="Hamelin R.C."/>
            <person name="Grigoriev I.V."/>
            <person name="U'Ren J.M."/>
        </authorList>
    </citation>
    <scope>NUCLEOTIDE SEQUENCE [LARGE SCALE GENOMIC DNA]</scope>
    <source>
        <strain evidence="1 2">ER1909</strain>
    </source>
</reference>
<sequence length="106" mass="12131">MLRWARLLKLGLLGCDTQGWSQLIANFPSVVLQGERRRLGTTAGLEGDYLSRDPEPHYALRSPRPVQKKKQQLRDTPAARGLSCNRDQANCSRLYSWPRRKRSPIT</sequence>
<keyword evidence="2" id="KW-1185">Reference proteome</keyword>
<name>A0ACC0CVJ6_9PEZI</name>
<organism evidence="1 2">
    <name type="scientific">Hypoxylon rubiginosum</name>
    <dbReference type="NCBI Taxonomy" id="110542"/>
    <lineage>
        <taxon>Eukaryota</taxon>
        <taxon>Fungi</taxon>
        <taxon>Dikarya</taxon>
        <taxon>Ascomycota</taxon>
        <taxon>Pezizomycotina</taxon>
        <taxon>Sordariomycetes</taxon>
        <taxon>Xylariomycetidae</taxon>
        <taxon>Xylariales</taxon>
        <taxon>Hypoxylaceae</taxon>
        <taxon>Hypoxylon</taxon>
    </lineage>
</organism>